<feature type="region of interest" description="Disordered" evidence="1">
    <location>
        <begin position="213"/>
        <end position="289"/>
    </location>
</feature>
<name>A0A183ICQ9_9BILA</name>
<organism evidence="4">
    <name type="scientific">Soboliphyme baturini</name>
    <dbReference type="NCBI Taxonomy" id="241478"/>
    <lineage>
        <taxon>Eukaryota</taxon>
        <taxon>Metazoa</taxon>
        <taxon>Ecdysozoa</taxon>
        <taxon>Nematoda</taxon>
        <taxon>Enoplea</taxon>
        <taxon>Dorylaimia</taxon>
        <taxon>Dioctophymatida</taxon>
        <taxon>Dioctophymatoidea</taxon>
        <taxon>Soboliphymatidae</taxon>
        <taxon>Soboliphyme</taxon>
    </lineage>
</organism>
<evidence type="ECO:0000313" key="2">
    <source>
        <dbReference type="EMBL" id="VDO94243.1"/>
    </source>
</evidence>
<dbReference type="AlphaFoldDB" id="A0A183ICQ9"/>
<feature type="compositionally biased region" description="Polar residues" evidence="1">
    <location>
        <begin position="275"/>
        <end position="289"/>
    </location>
</feature>
<feature type="compositionally biased region" description="Low complexity" evidence="1">
    <location>
        <begin position="256"/>
        <end position="273"/>
    </location>
</feature>
<dbReference type="WBParaSite" id="SBAD_0000146201-mRNA-1">
    <property type="protein sequence ID" value="SBAD_0000146201-mRNA-1"/>
    <property type="gene ID" value="SBAD_0000146201"/>
</dbReference>
<evidence type="ECO:0000256" key="1">
    <source>
        <dbReference type="SAM" id="MobiDB-lite"/>
    </source>
</evidence>
<proteinExistence type="predicted"/>
<keyword evidence="3" id="KW-1185">Reference proteome</keyword>
<evidence type="ECO:0000313" key="4">
    <source>
        <dbReference type="WBParaSite" id="SBAD_0000146201-mRNA-1"/>
    </source>
</evidence>
<evidence type="ECO:0000313" key="3">
    <source>
        <dbReference type="Proteomes" id="UP000270296"/>
    </source>
</evidence>
<dbReference type="EMBL" id="UZAM01006815">
    <property type="protein sequence ID" value="VDO94243.1"/>
    <property type="molecule type" value="Genomic_DNA"/>
</dbReference>
<reference evidence="2 3" key="2">
    <citation type="submission" date="2018-11" db="EMBL/GenBank/DDBJ databases">
        <authorList>
            <consortium name="Pathogen Informatics"/>
        </authorList>
    </citation>
    <scope>NUCLEOTIDE SEQUENCE [LARGE SCALE GENOMIC DNA]</scope>
</reference>
<gene>
    <name evidence="2" type="ORF">SBAD_LOCUS1403</name>
</gene>
<protein>
    <submittedName>
        <fullName evidence="4">ZM domain-containing protein</fullName>
    </submittedName>
</protein>
<reference evidence="4" key="1">
    <citation type="submission" date="2016-06" db="UniProtKB">
        <authorList>
            <consortium name="WormBaseParasite"/>
        </authorList>
    </citation>
    <scope>IDENTIFICATION</scope>
</reference>
<feature type="compositionally biased region" description="Polar residues" evidence="1">
    <location>
        <begin position="213"/>
        <end position="239"/>
    </location>
</feature>
<accession>A0A183ICQ9</accession>
<sequence>MTTPADETESPITQLTHTPNMERFWRFTPRPKGHKMIINEVNFRRVTEEVTVQPLPKSLSTTRYLPLAIPAKNLPSSQAGQQWNVQRRPMAAKRPAQQMGLSREQLIQLYNQRMAQRHQQQQSKQTSSWMMPPKSDVWFPAANDTFAGNRIAMQSQQQQQRPMISQPVAVSSGIQQPHFVPRLNPQFTKADTIQPGLKSIPFLQFSHDELPMSITNSQSNPPLAIRPNNTARMASSASQHDLRSPSYVRRADMQIPQAEPQMAPSSQQAAPPARGNTTLATNQKAFGGS</sequence>
<dbReference type="Proteomes" id="UP000270296">
    <property type="component" value="Unassembled WGS sequence"/>
</dbReference>